<name>A0A177N2C3_9GAMM</name>
<comment type="caution">
    <text evidence="1">The sequence shown here is derived from an EMBL/GenBank/DDBJ whole genome shotgun (WGS) entry which is preliminary data.</text>
</comment>
<protein>
    <submittedName>
        <fullName evidence="1">Uncharacterized protein</fullName>
    </submittedName>
</protein>
<keyword evidence="2" id="KW-1185">Reference proteome</keyword>
<dbReference type="AlphaFoldDB" id="A0A177N2C3"/>
<reference evidence="2" key="1">
    <citation type="submission" date="2016-03" db="EMBL/GenBank/DDBJ databases">
        <authorList>
            <person name="Heylen K."/>
            <person name="De Vos P."/>
            <person name="Vekeman B."/>
        </authorList>
    </citation>
    <scope>NUCLEOTIDE SEQUENCE [LARGE SCALE GENOMIC DNA]</scope>
    <source>
        <strain evidence="2">R-45383</strain>
    </source>
</reference>
<proteinExistence type="predicted"/>
<evidence type="ECO:0000313" key="2">
    <source>
        <dbReference type="Proteomes" id="UP000077628"/>
    </source>
</evidence>
<dbReference type="EMBL" id="LUUK01000224">
    <property type="protein sequence ID" value="OAI12032.1"/>
    <property type="molecule type" value="Genomic_DNA"/>
</dbReference>
<sequence>MPNINSGIAFDTIKTLAKSYGKATPQMVSTNFNAMPIAVFNNNLLKYDPLENVAQITSDKKVVSLLRETNAGVKTPIRFLKWGQNCCTGMELDPGARVVISGPFSGCSFLIAKDMHSGRTVMLHSNDNTNQGAMNRANTLATQMARANQYLQVFHNGVQPLYHCSYEEMGMVPSWIIAVDEHGDSRSWLIYCVNLLASQRGESVFQLGGCFVL</sequence>
<dbReference type="RefSeq" id="WP_064031497.1">
    <property type="nucleotide sequence ID" value="NZ_LUUK01000224.1"/>
</dbReference>
<evidence type="ECO:0000313" key="1">
    <source>
        <dbReference type="EMBL" id="OAI12032.1"/>
    </source>
</evidence>
<gene>
    <name evidence="1" type="ORF">A1355_01025</name>
</gene>
<organism evidence="1 2">
    <name type="scientific">Methylomonas koyamae</name>
    <dbReference type="NCBI Taxonomy" id="702114"/>
    <lineage>
        <taxon>Bacteria</taxon>
        <taxon>Pseudomonadati</taxon>
        <taxon>Pseudomonadota</taxon>
        <taxon>Gammaproteobacteria</taxon>
        <taxon>Methylococcales</taxon>
        <taxon>Methylococcaceae</taxon>
        <taxon>Methylomonas</taxon>
    </lineage>
</organism>
<accession>A0A177N2C3</accession>
<dbReference type="Proteomes" id="UP000077628">
    <property type="component" value="Unassembled WGS sequence"/>
</dbReference>